<evidence type="ECO:0000313" key="2">
    <source>
        <dbReference type="EMBL" id="ASJ72583.1"/>
    </source>
</evidence>
<feature type="chain" id="PRO_5016284412" description="DUF3015 domain-containing protein" evidence="1">
    <location>
        <begin position="23"/>
        <end position="165"/>
    </location>
</feature>
<protein>
    <recommendedName>
        <fullName evidence="4">DUF3015 domain-containing protein</fullName>
    </recommendedName>
</protein>
<dbReference type="RefSeq" id="WP_088917883.1">
    <property type="nucleotide sequence ID" value="NZ_CP018632.1"/>
</dbReference>
<sequence length="165" mass="17563">MIRKLPLLLLPLMMASSGASFASSGPGCGLGQQIFAGQTGLAAHVMAASTNSAYTQLFGLSFDSIGCDSETVITAEFQRNVFVANNYDNIARDAAQGGGEHLQSLAQLMQMQDQDAEHFYEVAQINYDSLFGDANADHAQWLTKLDSTLSADPTLAKYSLNTSAS</sequence>
<dbReference type="InterPro" id="IPR021383">
    <property type="entry name" value="DUF3015"/>
</dbReference>
<keyword evidence="1" id="KW-0732">Signal</keyword>
<gene>
    <name evidence="2" type="ORF">IMCC3135_12475</name>
</gene>
<name>A0A2Z2NMX7_9GAMM</name>
<dbReference type="Proteomes" id="UP000250079">
    <property type="component" value="Chromosome"/>
</dbReference>
<feature type="signal peptide" evidence="1">
    <location>
        <begin position="1"/>
        <end position="22"/>
    </location>
</feature>
<dbReference type="KEGG" id="gai:IMCC3135_12475"/>
<organism evidence="2 3">
    <name type="scientific">Granulosicoccus antarcticus IMCC3135</name>
    <dbReference type="NCBI Taxonomy" id="1192854"/>
    <lineage>
        <taxon>Bacteria</taxon>
        <taxon>Pseudomonadati</taxon>
        <taxon>Pseudomonadota</taxon>
        <taxon>Gammaproteobacteria</taxon>
        <taxon>Chromatiales</taxon>
        <taxon>Granulosicoccaceae</taxon>
        <taxon>Granulosicoccus</taxon>
    </lineage>
</organism>
<accession>A0A2Z2NMX7</accession>
<evidence type="ECO:0000256" key="1">
    <source>
        <dbReference type="SAM" id="SignalP"/>
    </source>
</evidence>
<dbReference type="Pfam" id="PF11220">
    <property type="entry name" value="DUF3015"/>
    <property type="match status" value="1"/>
</dbReference>
<evidence type="ECO:0008006" key="4">
    <source>
        <dbReference type="Google" id="ProtNLM"/>
    </source>
</evidence>
<proteinExistence type="predicted"/>
<dbReference type="EMBL" id="CP018632">
    <property type="protein sequence ID" value="ASJ72583.1"/>
    <property type="molecule type" value="Genomic_DNA"/>
</dbReference>
<reference evidence="2 3" key="1">
    <citation type="submission" date="2016-12" db="EMBL/GenBank/DDBJ databases">
        <authorList>
            <person name="Song W.-J."/>
            <person name="Kurnit D.M."/>
        </authorList>
    </citation>
    <scope>NUCLEOTIDE SEQUENCE [LARGE SCALE GENOMIC DNA]</scope>
    <source>
        <strain evidence="2 3">IMCC3135</strain>
    </source>
</reference>
<evidence type="ECO:0000313" key="3">
    <source>
        <dbReference type="Proteomes" id="UP000250079"/>
    </source>
</evidence>
<keyword evidence="3" id="KW-1185">Reference proteome</keyword>
<dbReference type="AlphaFoldDB" id="A0A2Z2NMX7"/>